<keyword evidence="1" id="KW-0175">Coiled coil</keyword>
<evidence type="ECO:0000313" key="3">
    <source>
        <dbReference type="EMBL" id="PWE57289.1"/>
    </source>
</evidence>
<gene>
    <name evidence="3" type="ORF">DEM27_06530</name>
</gene>
<accession>A0A2U2DVR4</accession>
<reference evidence="3 4" key="1">
    <citation type="submission" date="2018-05" db="EMBL/GenBank/DDBJ databases">
        <title>The draft genome of strain NS-104.</title>
        <authorList>
            <person name="Hang P."/>
            <person name="Jiang J."/>
        </authorList>
    </citation>
    <scope>NUCLEOTIDE SEQUENCE [LARGE SCALE GENOMIC DNA]</scope>
    <source>
        <strain evidence="3 4">NS-104</strain>
    </source>
</reference>
<feature type="coiled-coil region" evidence="1">
    <location>
        <begin position="96"/>
        <end position="143"/>
    </location>
</feature>
<organism evidence="3 4">
    <name type="scientific">Metarhizobium album</name>
    <dbReference type="NCBI Taxonomy" id="2182425"/>
    <lineage>
        <taxon>Bacteria</taxon>
        <taxon>Pseudomonadati</taxon>
        <taxon>Pseudomonadota</taxon>
        <taxon>Alphaproteobacteria</taxon>
        <taxon>Hyphomicrobiales</taxon>
        <taxon>Rhizobiaceae</taxon>
        <taxon>Metarhizobium</taxon>
    </lineage>
</organism>
<evidence type="ECO:0000256" key="2">
    <source>
        <dbReference type="SAM" id="MobiDB-lite"/>
    </source>
</evidence>
<name>A0A2U2DVR4_9HYPH</name>
<comment type="caution">
    <text evidence="3">The sequence shown here is derived from an EMBL/GenBank/DDBJ whole genome shotgun (WGS) entry which is preliminary data.</text>
</comment>
<dbReference type="Proteomes" id="UP000245252">
    <property type="component" value="Unassembled WGS sequence"/>
</dbReference>
<dbReference type="AlphaFoldDB" id="A0A2U2DVR4"/>
<evidence type="ECO:0000256" key="1">
    <source>
        <dbReference type="SAM" id="Coils"/>
    </source>
</evidence>
<dbReference type="RefSeq" id="WP_109457393.1">
    <property type="nucleotide sequence ID" value="NZ_QFBC01000002.1"/>
</dbReference>
<proteinExistence type="predicted"/>
<protein>
    <submittedName>
        <fullName evidence="3">Uncharacterized protein</fullName>
    </submittedName>
</protein>
<evidence type="ECO:0000313" key="4">
    <source>
        <dbReference type="Proteomes" id="UP000245252"/>
    </source>
</evidence>
<sequence>MDLEHFIPARRGRPPKVKDEGNRLTALEQAMQQPLPPEIFKAAKTLVAAYEVVDALVGEYRKVSESARIPPDIRQKNAERAYEQARDFAGYARDVLADARRELRDKLQEFTEIKTAMFADRRKKELEAAVAAAEKSVSDREADVQRAHERQEAARVARDLASVDPVAAAQAALVSALTRREAAAMGAEADNVPSLAEIDRLQAALDSAKKFNDTSIELRVEALKSEILRQAEKVRAAHTALLERLHPFREKWLEAANTQIAEAATMLAQTQQLAELFNGYAGVPAPFQHARLGGAGTATGDPTLKGAEDVLSVFATIRAGTQRLNPYL</sequence>
<dbReference type="EMBL" id="QFBC01000002">
    <property type="protein sequence ID" value="PWE57289.1"/>
    <property type="molecule type" value="Genomic_DNA"/>
</dbReference>
<feature type="region of interest" description="Disordered" evidence="2">
    <location>
        <begin position="1"/>
        <end position="20"/>
    </location>
</feature>
<keyword evidence="4" id="KW-1185">Reference proteome</keyword>